<dbReference type="RefSeq" id="WP_164509479.1">
    <property type="nucleotide sequence ID" value="NZ_JBHSSL010000020.1"/>
</dbReference>
<dbReference type="SUPFAM" id="SSF51658">
    <property type="entry name" value="Xylose isomerase-like"/>
    <property type="match status" value="1"/>
</dbReference>
<dbReference type="PANTHER" id="PTHR12110">
    <property type="entry name" value="HYDROXYPYRUVATE ISOMERASE"/>
    <property type="match status" value="1"/>
</dbReference>
<dbReference type="Pfam" id="PF01261">
    <property type="entry name" value="AP_endonuc_2"/>
    <property type="match status" value="1"/>
</dbReference>
<dbReference type="GO" id="GO:0016853">
    <property type="term" value="F:isomerase activity"/>
    <property type="evidence" value="ECO:0007669"/>
    <property type="project" value="UniProtKB-KW"/>
</dbReference>
<sequence>MMNLGLRAHDVQIFDDVPNLAKQLKQLGFNSIQFAPRVSLQKTTQTGANVSFGLANQVKWDFAQQGVQIAVLGCYVNIIHPDEKQRAQALAQFKRYLARVTSFGGVLVGTETGSVDPDFNLTPANYKPEVVALAIKQIKAMAAEAEKLGVLVGIEPGVNHPLHDLTTTKQMLDEVASPNVKIILDAGNLATPAATDIVATIKQALDLFGDQIYAYHLKDFVMENGRPQGVPVGEGIADLQGAVKLIDQAQPGAYVILDETPQEQFTRSIERFKAMAEYK</sequence>
<evidence type="ECO:0000313" key="3">
    <source>
        <dbReference type="Proteomes" id="UP001596289"/>
    </source>
</evidence>
<comment type="caution">
    <text evidence="2">The sequence shown here is derived from an EMBL/GenBank/DDBJ whole genome shotgun (WGS) entry which is preliminary data.</text>
</comment>
<protein>
    <submittedName>
        <fullName evidence="2">Sugar phosphate isomerase/epimerase family protein</fullName>
    </submittedName>
</protein>
<gene>
    <name evidence="2" type="ORF">ACFQGP_03220</name>
</gene>
<reference evidence="3" key="1">
    <citation type="journal article" date="2019" name="Int. J. Syst. Evol. Microbiol.">
        <title>The Global Catalogue of Microorganisms (GCM) 10K type strain sequencing project: providing services to taxonomists for standard genome sequencing and annotation.</title>
        <authorList>
            <consortium name="The Broad Institute Genomics Platform"/>
            <consortium name="The Broad Institute Genome Sequencing Center for Infectious Disease"/>
            <person name="Wu L."/>
            <person name="Ma J."/>
        </authorList>
    </citation>
    <scope>NUCLEOTIDE SEQUENCE [LARGE SCALE GENOMIC DNA]</scope>
    <source>
        <strain evidence="3">CCM 8904</strain>
    </source>
</reference>
<keyword evidence="3" id="KW-1185">Reference proteome</keyword>
<dbReference type="Gene3D" id="3.20.20.150">
    <property type="entry name" value="Divalent-metal-dependent TIM barrel enzymes"/>
    <property type="match status" value="1"/>
</dbReference>
<evidence type="ECO:0000313" key="2">
    <source>
        <dbReference type="EMBL" id="MFC6169588.1"/>
    </source>
</evidence>
<keyword evidence="2" id="KW-0413">Isomerase</keyword>
<dbReference type="InterPro" id="IPR013022">
    <property type="entry name" value="Xyl_isomerase-like_TIM-brl"/>
</dbReference>
<name>A0ABW1RCV8_9LACO</name>
<proteinExistence type="predicted"/>
<dbReference type="EMBL" id="JBHSSL010000020">
    <property type="protein sequence ID" value="MFC6169588.1"/>
    <property type="molecule type" value="Genomic_DNA"/>
</dbReference>
<evidence type="ECO:0000259" key="1">
    <source>
        <dbReference type="Pfam" id="PF01261"/>
    </source>
</evidence>
<accession>A0ABW1RCV8</accession>
<dbReference type="Proteomes" id="UP001596289">
    <property type="component" value="Unassembled WGS sequence"/>
</dbReference>
<dbReference type="InterPro" id="IPR036237">
    <property type="entry name" value="Xyl_isomerase-like_sf"/>
</dbReference>
<feature type="domain" description="Xylose isomerase-like TIM barrel" evidence="1">
    <location>
        <begin position="22"/>
        <end position="273"/>
    </location>
</feature>
<organism evidence="2 3">
    <name type="scientific">Loigolactobacillus jiayinensis</name>
    <dbReference type="NCBI Taxonomy" id="2486016"/>
    <lineage>
        <taxon>Bacteria</taxon>
        <taxon>Bacillati</taxon>
        <taxon>Bacillota</taxon>
        <taxon>Bacilli</taxon>
        <taxon>Lactobacillales</taxon>
        <taxon>Lactobacillaceae</taxon>
        <taxon>Loigolactobacillus</taxon>
    </lineage>
</organism>
<dbReference type="InterPro" id="IPR050312">
    <property type="entry name" value="IolE/XylAMocC-like"/>
</dbReference>